<accession>D6TT52</accession>
<dbReference type="EMBL" id="ADVG01000003">
    <property type="protein sequence ID" value="EFH83603.1"/>
    <property type="molecule type" value="Genomic_DNA"/>
</dbReference>
<dbReference type="STRING" id="485913.Krac_4590"/>
<dbReference type="InterPro" id="IPR036380">
    <property type="entry name" value="Isochorismatase-like_sf"/>
</dbReference>
<proteinExistence type="predicted"/>
<dbReference type="PANTHER" id="PTHR43540:SF14">
    <property type="entry name" value="ISOCHORISMATASE"/>
    <property type="match status" value="1"/>
</dbReference>
<dbReference type="eggNOG" id="COG1335">
    <property type="taxonomic scope" value="Bacteria"/>
</dbReference>
<evidence type="ECO:0000313" key="3">
    <source>
        <dbReference type="EMBL" id="EFH83603.1"/>
    </source>
</evidence>
<dbReference type="RefSeq" id="WP_007914416.1">
    <property type="nucleotide sequence ID" value="NZ_ADVG01000003.1"/>
</dbReference>
<comment type="caution">
    <text evidence="3">The sequence shown here is derived from an EMBL/GenBank/DDBJ whole genome shotgun (WGS) entry which is preliminary data.</text>
</comment>
<dbReference type="OrthoDB" id="9785724at2"/>
<dbReference type="CDD" id="cd01014">
    <property type="entry name" value="nicotinamidase_related"/>
    <property type="match status" value="1"/>
</dbReference>
<keyword evidence="1 3" id="KW-0378">Hydrolase</keyword>
<dbReference type="PANTHER" id="PTHR43540">
    <property type="entry name" value="PEROXYUREIDOACRYLATE/UREIDOACRYLATE AMIDOHYDROLASE-RELATED"/>
    <property type="match status" value="1"/>
</dbReference>
<gene>
    <name evidence="3" type="ORF">Krac_4590</name>
</gene>
<dbReference type="InterPro" id="IPR050272">
    <property type="entry name" value="Isochorismatase-like_hydrls"/>
</dbReference>
<dbReference type="InterPro" id="IPR000868">
    <property type="entry name" value="Isochorismatase-like_dom"/>
</dbReference>
<dbReference type="FunCoup" id="D6TT52">
    <property type="interactions" value="255"/>
</dbReference>
<reference evidence="3 4" key="1">
    <citation type="journal article" date="2011" name="Stand. Genomic Sci.">
        <title>Non-contiguous finished genome sequence and contextual data of the filamentous soil bacterium Ktedonobacter racemifer type strain (SOSP1-21).</title>
        <authorList>
            <person name="Chang Y.J."/>
            <person name="Land M."/>
            <person name="Hauser L."/>
            <person name="Chertkov O."/>
            <person name="Del Rio T.G."/>
            <person name="Nolan M."/>
            <person name="Copeland A."/>
            <person name="Tice H."/>
            <person name="Cheng J.F."/>
            <person name="Lucas S."/>
            <person name="Han C."/>
            <person name="Goodwin L."/>
            <person name="Pitluck S."/>
            <person name="Ivanova N."/>
            <person name="Ovchinikova G."/>
            <person name="Pati A."/>
            <person name="Chen A."/>
            <person name="Palaniappan K."/>
            <person name="Mavromatis K."/>
            <person name="Liolios K."/>
            <person name="Brettin T."/>
            <person name="Fiebig A."/>
            <person name="Rohde M."/>
            <person name="Abt B."/>
            <person name="Goker M."/>
            <person name="Detter J.C."/>
            <person name="Woyke T."/>
            <person name="Bristow J."/>
            <person name="Eisen J.A."/>
            <person name="Markowitz V."/>
            <person name="Hugenholtz P."/>
            <person name="Kyrpides N.C."/>
            <person name="Klenk H.P."/>
            <person name="Lapidus A."/>
        </authorList>
    </citation>
    <scope>NUCLEOTIDE SEQUENCE [LARGE SCALE GENOMIC DNA]</scope>
    <source>
        <strain evidence="4">DSM 44963</strain>
    </source>
</reference>
<dbReference type="Proteomes" id="UP000004508">
    <property type="component" value="Unassembled WGS sequence"/>
</dbReference>
<evidence type="ECO:0000256" key="1">
    <source>
        <dbReference type="ARBA" id="ARBA00022801"/>
    </source>
</evidence>
<keyword evidence="4" id="KW-1185">Reference proteome</keyword>
<protein>
    <submittedName>
        <fullName evidence="3">Isochorismatase hydrolase</fullName>
    </submittedName>
</protein>
<dbReference type="InParanoid" id="D6TT52"/>
<sequence>MSANNAQRTALLVIDVQVGLIDGANPAHHKSEVLANIQFLLHRARASSTPVIYIQHAGDEGSSLEVHSAGWQIHPQIAPQEGETVLSKRASDSFYQTSLQQELEALGITYLVVTGCKTQYCIDTTIRRATTLGYDVTLASDSHTTTESGTLAAAQIVAHHNETLDDFGNDEHVVVVKLSSEIAF</sequence>
<evidence type="ECO:0000313" key="4">
    <source>
        <dbReference type="Proteomes" id="UP000004508"/>
    </source>
</evidence>
<dbReference type="SUPFAM" id="SSF52499">
    <property type="entry name" value="Isochorismatase-like hydrolases"/>
    <property type="match status" value="1"/>
</dbReference>
<name>D6TT52_KTERA</name>
<dbReference type="Pfam" id="PF00857">
    <property type="entry name" value="Isochorismatase"/>
    <property type="match status" value="1"/>
</dbReference>
<evidence type="ECO:0000259" key="2">
    <source>
        <dbReference type="Pfam" id="PF00857"/>
    </source>
</evidence>
<feature type="domain" description="Isochorismatase-like" evidence="2">
    <location>
        <begin position="9"/>
        <end position="147"/>
    </location>
</feature>
<dbReference type="Gene3D" id="3.40.50.850">
    <property type="entry name" value="Isochorismatase-like"/>
    <property type="match status" value="1"/>
</dbReference>
<dbReference type="AlphaFoldDB" id="D6TT52"/>
<organism evidence="3 4">
    <name type="scientific">Ktedonobacter racemifer DSM 44963</name>
    <dbReference type="NCBI Taxonomy" id="485913"/>
    <lineage>
        <taxon>Bacteria</taxon>
        <taxon>Bacillati</taxon>
        <taxon>Chloroflexota</taxon>
        <taxon>Ktedonobacteria</taxon>
        <taxon>Ktedonobacterales</taxon>
        <taxon>Ktedonobacteraceae</taxon>
        <taxon>Ktedonobacter</taxon>
    </lineage>
</organism>
<dbReference type="GO" id="GO:0016787">
    <property type="term" value="F:hydrolase activity"/>
    <property type="evidence" value="ECO:0007669"/>
    <property type="project" value="UniProtKB-KW"/>
</dbReference>